<dbReference type="OrthoDB" id="3031090at2759"/>
<organism evidence="2 3">
    <name type="scientific">Cronartium quercuum f. sp. fusiforme G11</name>
    <dbReference type="NCBI Taxonomy" id="708437"/>
    <lineage>
        <taxon>Eukaryota</taxon>
        <taxon>Fungi</taxon>
        <taxon>Dikarya</taxon>
        <taxon>Basidiomycota</taxon>
        <taxon>Pucciniomycotina</taxon>
        <taxon>Pucciniomycetes</taxon>
        <taxon>Pucciniales</taxon>
        <taxon>Coleosporiaceae</taxon>
        <taxon>Cronartium</taxon>
    </lineage>
</organism>
<dbReference type="PANTHER" id="PTHR33927">
    <property type="entry name" value="TRANSMEMBRANE PROTEIN"/>
    <property type="match status" value="1"/>
</dbReference>
<reference evidence="2" key="1">
    <citation type="submission" date="2013-11" db="EMBL/GenBank/DDBJ databases">
        <title>Genome sequence of the fusiform rust pathogen reveals effectors for host alternation and coevolution with pine.</title>
        <authorList>
            <consortium name="DOE Joint Genome Institute"/>
            <person name="Smith K."/>
            <person name="Pendleton A."/>
            <person name="Kubisiak T."/>
            <person name="Anderson C."/>
            <person name="Salamov A."/>
            <person name="Aerts A."/>
            <person name="Riley R."/>
            <person name="Clum A."/>
            <person name="Lindquist E."/>
            <person name="Ence D."/>
            <person name="Campbell M."/>
            <person name="Kronenberg Z."/>
            <person name="Feau N."/>
            <person name="Dhillon B."/>
            <person name="Hamelin R."/>
            <person name="Burleigh J."/>
            <person name="Smith J."/>
            <person name="Yandell M."/>
            <person name="Nelson C."/>
            <person name="Grigoriev I."/>
            <person name="Davis J."/>
        </authorList>
    </citation>
    <scope>NUCLEOTIDE SEQUENCE</scope>
    <source>
        <strain evidence="2">G11</strain>
    </source>
</reference>
<feature type="transmembrane region" description="Helical" evidence="1">
    <location>
        <begin position="139"/>
        <end position="159"/>
    </location>
</feature>
<dbReference type="AlphaFoldDB" id="A0A9P6T555"/>
<dbReference type="PANTHER" id="PTHR33927:SF1">
    <property type="entry name" value="TRANSMEMBRANE PROTEIN"/>
    <property type="match status" value="1"/>
</dbReference>
<evidence type="ECO:0000313" key="3">
    <source>
        <dbReference type="Proteomes" id="UP000886653"/>
    </source>
</evidence>
<gene>
    <name evidence="2" type="ORF">CROQUDRAFT_55507</name>
</gene>
<comment type="caution">
    <text evidence="2">The sequence shown here is derived from an EMBL/GenBank/DDBJ whole genome shotgun (WGS) entry which is preliminary data.</text>
</comment>
<name>A0A9P6T555_9BASI</name>
<keyword evidence="1" id="KW-0472">Membrane</keyword>
<evidence type="ECO:0000256" key="1">
    <source>
        <dbReference type="SAM" id="Phobius"/>
    </source>
</evidence>
<keyword evidence="1" id="KW-0812">Transmembrane</keyword>
<dbReference type="Proteomes" id="UP000886653">
    <property type="component" value="Unassembled WGS sequence"/>
</dbReference>
<dbReference type="InterPro" id="IPR052979">
    <property type="entry name" value="Adenylate-forming_domain"/>
</dbReference>
<feature type="non-terminal residue" evidence="2">
    <location>
        <position position="1"/>
    </location>
</feature>
<protein>
    <submittedName>
        <fullName evidence="2">Uncharacterized protein</fullName>
    </submittedName>
</protein>
<keyword evidence="3" id="KW-1185">Reference proteome</keyword>
<dbReference type="EMBL" id="MU168241">
    <property type="protein sequence ID" value="KAG0138909.1"/>
    <property type="molecule type" value="Genomic_DNA"/>
</dbReference>
<sequence>TDKVTVIKFPGGLTSGLHSRISTGGLREWHIFGSIRMFSKGVVVCSGVGIGGVGSTCIQHPSWFLIWIGADLKKVFGPVYELIESKIPEDRRVIWDTRVLQGRPDVVSLLEETYRSWDAEVVLFIGNPKLNKTVLRTAFAKRIPVFVGLNFFFISLFGFSK</sequence>
<proteinExistence type="predicted"/>
<accession>A0A9P6T555</accession>
<evidence type="ECO:0000313" key="2">
    <source>
        <dbReference type="EMBL" id="KAG0138909.1"/>
    </source>
</evidence>
<keyword evidence="1" id="KW-1133">Transmembrane helix</keyword>